<reference evidence="6 7" key="1">
    <citation type="submission" date="2022-11" db="EMBL/GenBank/DDBJ databases">
        <title>Nonomuraea corallina sp. nov., a new species of the genus Nonomuraea isolated from sea side sediment in Thai sea.</title>
        <authorList>
            <person name="Ngamcharungchit C."/>
            <person name="Matsumoto A."/>
            <person name="Suriyachadkun C."/>
            <person name="Panbangred W."/>
            <person name="Inahashi Y."/>
            <person name="Intra B."/>
        </authorList>
    </citation>
    <scope>NUCLEOTIDE SEQUENCE [LARGE SCALE GENOMIC DNA]</scope>
    <source>
        <strain evidence="6 7">DSM 43553</strain>
    </source>
</reference>
<evidence type="ECO:0000256" key="2">
    <source>
        <dbReference type="ARBA" id="ARBA00007639"/>
    </source>
</evidence>
<dbReference type="EMBL" id="JAPNUD010000035">
    <property type="protein sequence ID" value="MDA0642121.1"/>
    <property type="molecule type" value="Genomic_DNA"/>
</dbReference>
<evidence type="ECO:0000313" key="6">
    <source>
        <dbReference type="EMBL" id="MDA0642121.1"/>
    </source>
</evidence>
<evidence type="ECO:0000256" key="3">
    <source>
        <dbReference type="ARBA" id="ARBA00022729"/>
    </source>
</evidence>
<name>A0ABT4SY00_9ACTN</name>
<dbReference type="RefSeq" id="WP_271276744.1">
    <property type="nucleotide sequence ID" value="NZ_BAABFD010000029.1"/>
</dbReference>
<evidence type="ECO:0000256" key="4">
    <source>
        <dbReference type="SAM" id="SignalP"/>
    </source>
</evidence>
<keyword evidence="7" id="KW-1185">Reference proteome</keyword>
<dbReference type="PANTHER" id="PTHR46847">
    <property type="entry name" value="D-ALLOSE-BINDING PERIPLASMIC PROTEIN-RELATED"/>
    <property type="match status" value="1"/>
</dbReference>
<feature type="signal peptide" evidence="4">
    <location>
        <begin position="1"/>
        <end position="27"/>
    </location>
</feature>
<comment type="similarity">
    <text evidence="2">Belongs to the bacterial solute-binding protein 2 family.</text>
</comment>
<comment type="subcellular location">
    <subcellularLocation>
        <location evidence="1">Cell envelope</location>
    </subcellularLocation>
</comment>
<dbReference type="InterPro" id="IPR025997">
    <property type="entry name" value="SBP_2_dom"/>
</dbReference>
<dbReference type="SUPFAM" id="SSF53822">
    <property type="entry name" value="Periplasmic binding protein-like I"/>
    <property type="match status" value="1"/>
</dbReference>
<dbReference type="Proteomes" id="UP001212498">
    <property type="component" value="Unassembled WGS sequence"/>
</dbReference>
<feature type="domain" description="Periplasmic binding protein" evidence="5">
    <location>
        <begin position="77"/>
        <end position="304"/>
    </location>
</feature>
<keyword evidence="3 4" id="KW-0732">Signal</keyword>
<sequence>MTSTRARFRARGSAAVLALALGVSACAGGPGAADNATEGGVEAVYDNAAKIGDVSQLRPMSDFCGTKPVKVALADGTGDNAFRKTARAEFEDEAAKCPNITVLPYADGQNNPQKAISDIKALVAQGVEALVVFPDAGEALLPTLREAYKAGVQVVPWTANPGGKPGVDYTTFVGHNTVNDGVTWTRWMCDALGEKGGNVVFLGGTPGNTQSITEMIGIEKELKENSACGNVKLLNEPGKPVDTNWNPAQMQKVVAGLLTKYPTIDGVITDSGDASLGGIRAFLQAGRPLPKWTANDNNGFACAWEENADKHPTFQTVTVSARTWIIRLALRKAVAAHQGIENDEPEIINIPIFEDTLDETKPPKCDPDLPASAVLSSELTPEQLKQAYS</sequence>
<evidence type="ECO:0000259" key="5">
    <source>
        <dbReference type="Pfam" id="PF13407"/>
    </source>
</evidence>
<dbReference type="InterPro" id="IPR028082">
    <property type="entry name" value="Peripla_BP_I"/>
</dbReference>
<evidence type="ECO:0000256" key="1">
    <source>
        <dbReference type="ARBA" id="ARBA00004196"/>
    </source>
</evidence>
<feature type="chain" id="PRO_5046704234" evidence="4">
    <location>
        <begin position="28"/>
        <end position="389"/>
    </location>
</feature>
<dbReference type="PANTHER" id="PTHR46847:SF1">
    <property type="entry name" value="D-ALLOSE-BINDING PERIPLASMIC PROTEIN-RELATED"/>
    <property type="match status" value="1"/>
</dbReference>
<proteinExistence type="inferred from homology"/>
<accession>A0ABT4SY00</accession>
<protein>
    <submittedName>
        <fullName evidence="6">Substrate-binding domain-containing protein</fullName>
    </submittedName>
</protein>
<dbReference type="Pfam" id="PF13407">
    <property type="entry name" value="Peripla_BP_4"/>
    <property type="match status" value="1"/>
</dbReference>
<dbReference type="PROSITE" id="PS51257">
    <property type="entry name" value="PROKAR_LIPOPROTEIN"/>
    <property type="match status" value="1"/>
</dbReference>
<gene>
    <name evidence="6" type="ORF">OUY24_15925</name>
</gene>
<comment type="caution">
    <text evidence="6">The sequence shown here is derived from an EMBL/GenBank/DDBJ whole genome shotgun (WGS) entry which is preliminary data.</text>
</comment>
<organism evidence="6 7">
    <name type="scientific">Nonomuraea ferruginea</name>
    <dbReference type="NCBI Taxonomy" id="46174"/>
    <lineage>
        <taxon>Bacteria</taxon>
        <taxon>Bacillati</taxon>
        <taxon>Actinomycetota</taxon>
        <taxon>Actinomycetes</taxon>
        <taxon>Streptosporangiales</taxon>
        <taxon>Streptosporangiaceae</taxon>
        <taxon>Nonomuraea</taxon>
    </lineage>
</organism>
<dbReference type="Gene3D" id="3.40.50.2300">
    <property type="match status" value="2"/>
</dbReference>
<evidence type="ECO:0000313" key="7">
    <source>
        <dbReference type="Proteomes" id="UP001212498"/>
    </source>
</evidence>